<organism evidence="3">
    <name type="scientific">Cyanothece sp. (strain PCC 7425 / ATCC 29141)</name>
    <dbReference type="NCBI Taxonomy" id="395961"/>
    <lineage>
        <taxon>Bacteria</taxon>
        <taxon>Bacillati</taxon>
        <taxon>Cyanobacteriota</taxon>
        <taxon>Cyanophyceae</taxon>
        <taxon>Gomontiellales</taxon>
        <taxon>Cyanothecaceae</taxon>
        <taxon>Cyanothece</taxon>
    </lineage>
</organism>
<dbReference type="KEGG" id="cyn:Cyan7425_3655"/>
<evidence type="ECO:0000256" key="1">
    <source>
        <dbReference type="SAM" id="MobiDB-lite"/>
    </source>
</evidence>
<keyword evidence="2" id="KW-0472">Membrane</keyword>
<keyword evidence="2" id="KW-0812">Transmembrane</keyword>
<dbReference type="HOGENOM" id="CLU_2045799_0_0_3"/>
<sequence>MTSVTLSILNHACREVVALTLELILIGVLLIGVGVGWQLWRKRRRRRFHLQPFEPSNGPKPIERRGRPSRKHQAELLRLMGGDRAGAERLLEHERRKNPGQDEDWYWDKVIYDLKRDRRA</sequence>
<feature type="region of interest" description="Disordered" evidence="1">
    <location>
        <begin position="51"/>
        <end position="70"/>
    </location>
</feature>
<accession>B8HSJ2</accession>
<keyword evidence="2" id="KW-1133">Transmembrane helix</keyword>
<name>B8HSJ2_CYAP4</name>
<gene>
    <name evidence="3" type="ordered locus">Cyan7425_3655</name>
</gene>
<proteinExistence type="predicted"/>
<dbReference type="EMBL" id="CP001344">
    <property type="protein sequence ID" value="ACL45975.1"/>
    <property type="molecule type" value="Genomic_DNA"/>
</dbReference>
<reference evidence="3" key="1">
    <citation type="submission" date="2009-01" db="EMBL/GenBank/DDBJ databases">
        <title>Complete sequence of chromosome Cyanothece sp. PCC 7425.</title>
        <authorList>
            <consortium name="US DOE Joint Genome Institute"/>
            <person name="Lucas S."/>
            <person name="Copeland A."/>
            <person name="Lapidus A."/>
            <person name="Glavina del Rio T."/>
            <person name="Dalin E."/>
            <person name="Tice H."/>
            <person name="Bruce D."/>
            <person name="Goodwin L."/>
            <person name="Pitluck S."/>
            <person name="Sims D."/>
            <person name="Meineke L."/>
            <person name="Brettin T."/>
            <person name="Detter J.C."/>
            <person name="Han C."/>
            <person name="Larimer F."/>
            <person name="Land M."/>
            <person name="Hauser L."/>
            <person name="Kyrpides N."/>
            <person name="Ovchinnikova G."/>
            <person name="Liberton M."/>
            <person name="Stoeckel J."/>
            <person name="Banerjee A."/>
            <person name="Singh A."/>
            <person name="Page L."/>
            <person name="Sato H."/>
            <person name="Zhao L."/>
            <person name="Sherman L."/>
            <person name="Pakrasi H."/>
            <person name="Richardson P."/>
        </authorList>
    </citation>
    <scope>NUCLEOTIDE SEQUENCE</scope>
    <source>
        <strain evidence="3">PCC 7425</strain>
    </source>
</reference>
<dbReference type="eggNOG" id="COG0457">
    <property type="taxonomic scope" value="Bacteria"/>
</dbReference>
<evidence type="ECO:0000256" key="2">
    <source>
        <dbReference type="SAM" id="Phobius"/>
    </source>
</evidence>
<dbReference type="AlphaFoldDB" id="B8HSJ2"/>
<protein>
    <submittedName>
        <fullName evidence="3">Uncharacterized protein</fullName>
    </submittedName>
</protein>
<feature type="transmembrane region" description="Helical" evidence="2">
    <location>
        <begin position="16"/>
        <end position="40"/>
    </location>
</feature>
<evidence type="ECO:0000313" key="3">
    <source>
        <dbReference type="EMBL" id="ACL45975.1"/>
    </source>
</evidence>